<dbReference type="EMBL" id="MU394339">
    <property type="protein sequence ID" value="KAI6084283.1"/>
    <property type="molecule type" value="Genomic_DNA"/>
</dbReference>
<evidence type="ECO:0000313" key="1">
    <source>
        <dbReference type="EMBL" id="KAI6084283.1"/>
    </source>
</evidence>
<evidence type="ECO:0000313" key="2">
    <source>
        <dbReference type="Proteomes" id="UP001497680"/>
    </source>
</evidence>
<protein>
    <submittedName>
        <fullName evidence="1">Uncharacterized protein</fullName>
    </submittedName>
</protein>
<organism evidence="1 2">
    <name type="scientific">Hypoxylon rubiginosum</name>
    <dbReference type="NCBI Taxonomy" id="110542"/>
    <lineage>
        <taxon>Eukaryota</taxon>
        <taxon>Fungi</taxon>
        <taxon>Dikarya</taxon>
        <taxon>Ascomycota</taxon>
        <taxon>Pezizomycotina</taxon>
        <taxon>Sordariomycetes</taxon>
        <taxon>Xylariomycetidae</taxon>
        <taxon>Xylariales</taxon>
        <taxon>Hypoxylaceae</taxon>
        <taxon>Hypoxylon</taxon>
    </lineage>
</organism>
<reference evidence="1 2" key="1">
    <citation type="journal article" date="2022" name="New Phytol.">
        <title>Ecological generalism drives hyperdiversity of secondary metabolite gene clusters in xylarialean endophytes.</title>
        <authorList>
            <person name="Franco M.E.E."/>
            <person name="Wisecaver J.H."/>
            <person name="Arnold A.E."/>
            <person name="Ju Y.M."/>
            <person name="Slot J.C."/>
            <person name="Ahrendt S."/>
            <person name="Moore L.P."/>
            <person name="Eastman K.E."/>
            <person name="Scott K."/>
            <person name="Konkel Z."/>
            <person name="Mondo S.J."/>
            <person name="Kuo A."/>
            <person name="Hayes R.D."/>
            <person name="Haridas S."/>
            <person name="Andreopoulos B."/>
            <person name="Riley R."/>
            <person name="LaButti K."/>
            <person name="Pangilinan J."/>
            <person name="Lipzen A."/>
            <person name="Amirebrahimi M."/>
            <person name="Yan J."/>
            <person name="Adam C."/>
            <person name="Keymanesh K."/>
            <person name="Ng V."/>
            <person name="Louie K."/>
            <person name="Northen T."/>
            <person name="Drula E."/>
            <person name="Henrissat B."/>
            <person name="Hsieh H.M."/>
            <person name="Youens-Clark K."/>
            <person name="Lutzoni F."/>
            <person name="Miadlikowska J."/>
            <person name="Eastwood D.C."/>
            <person name="Hamelin R.C."/>
            <person name="Grigoriev I.V."/>
            <person name="U'Ren J.M."/>
        </authorList>
    </citation>
    <scope>NUCLEOTIDE SEQUENCE [LARGE SCALE GENOMIC DNA]</scope>
    <source>
        <strain evidence="1 2">ER1909</strain>
    </source>
</reference>
<proteinExistence type="predicted"/>
<name>A0ACC0CUW1_9PEZI</name>
<keyword evidence="2" id="KW-1185">Reference proteome</keyword>
<sequence>MDNTNGVTKSYTDTNSDHSSRVLPLSTTAYTAGVAQGDAPITTLHQQGHSTQSSVAARRAKVQREIDEALAKYSQASQKYVPIHNSKRHCYAMPLLIAVLRGCTL</sequence>
<dbReference type="Proteomes" id="UP001497680">
    <property type="component" value="Unassembled WGS sequence"/>
</dbReference>
<accession>A0ACC0CUW1</accession>
<comment type="caution">
    <text evidence="1">The sequence shown here is derived from an EMBL/GenBank/DDBJ whole genome shotgun (WGS) entry which is preliminary data.</text>
</comment>
<gene>
    <name evidence="1" type="ORF">F4821DRAFT_176079</name>
</gene>